<comment type="caution">
    <text evidence="2">The sequence shown here is derived from an EMBL/GenBank/DDBJ whole genome shotgun (WGS) entry which is preliminary data.</text>
</comment>
<dbReference type="InterPro" id="IPR012869">
    <property type="entry name" value="RHH_5"/>
</dbReference>
<dbReference type="GeneID" id="75161577"/>
<evidence type="ECO:0000259" key="1">
    <source>
        <dbReference type="Pfam" id="PF07878"/>
    </source>
</evidence>
<organism evidence="2 3">
    <name type="scientific">Roseburia inulinivorans DSM 16841</name>
    <dbReference type="NCBI Taxonomy" id="622312"/>
    <lineage>
        <taxon>Bacteria</taxon>
        <taxon>Bacillati</taxon>
        <taxon>Bacillota</taxon>
        <taxon>Clostridia</taxon>
        <taxon>Lachnospirales</taxon>
        <taxon>Lachnospiraceae</taxon>
        <taxon>Roseburia</taxon>
    </lineage>
</organism>
<dbReference type="eggNOG" id="ENOG5033D4M">
    <property type="taxonomic scope" value="Bacteria"/>
</dbReference>
<dbReference type="InterPro" id="IPR013321">
    <property type="entry name" value="Arc_rbn_hlx_hlx"/>
</dbReference>
<dbReference type="Proteomes" id="UP000003561">
    <property type="component" value="Unassembled WGS sequence"/>
</dbReference>
<accession>C0FXZ5</accession>
<dbReference type="SUPFAM" id="SSF47598">
    <property type="entry name" value="Ribbon-helix-helix"/>
    <property type="match status" value="1"/>
</dbReference>
<reference evidence="2 3" key="2">
    <citation type="submission" date="2009-03" db="EMBL/GenBank/DDBJ databases">
        <title>Draft genome sequence of Roseburia inulinivorans (DSM 16841).</title>
        <authorList>
            <person name="Sudarsanam P."/>
            <person name="Ley R."/>
            <person name="Guruge J."/>
            <person name="Turnbaugh P.J."/>
            <person name="Mahowald M."/>
            <person name="Liep D."/>
            <person name="Gordon J."/>
        </authorList>
    </citation>
    <scope>NUCLEOTIDE SEQUENCE [LARGE SCALE GENOMIC DNA]</scope>
    <source>
        <strain evidence="2 3">DSM 16841</strain>
    </source>
</reference>
<dbReference type="RefSeq" id="WP_007889757.1">
    <property type="nucleotide sequence ID" value="NZ_ACFY01000152.1"/>
</dbReference>
<feature type="domain" description="CopG-like ribbon-helix-helix" evidence="1">
    <location>
        <begin position="8"/>
        <end position="45"/>
    </location>
</feature>
<dbReference type="InterPro" id="IPR010985">
    <property type="entry name" value="Ribbon_hlx_hlx"/>
</dbReference>
<dbReference type="EMBL" id="ACFY01000152">
    <property type="protein sequence ID" value="EEG92579.1"/>
    <property type="molecule type" value="Genomic_DNA"/>
</dbReference>
<dbReference type="Gene3D" id="1.10.1220.10">
    <property type="entry name" value="Met repressor-like"/>
    <property type="match status" value="1"/>
</dbReference>
<dbReference type="Pfam" id="PF07878">
    <property type="entry name" value="RHH_5"/>
    <property type="match status" value="1"/>
</dbReference>
<dbReference type="GO" id="GO:0006355">
    <property type="term" value="P:regulation of DNA-templated transcription"/>
    <property type="evidence" value="ECO:0007669"/>
    <property type="project" value="InterPro"/>
</dbReference>
<gene>
    <name evidence="2" type="ORF">ROSEINA2194_03634</name>
</gene>
<evidence type="ECO:0000313" key="2">
    <source>
        <dbReference type="EMBL" id="EEG92579.1"/>
    </source>
</evidence>
<protein>
    <submittedName>
        <fullName evidence="2">Ribbon-helix-helix protein, CopG family</fullName>
    </submittedName>
</protein>
<dbReference type="AlphaFoldDB" id="C0FXZ5"/>
<proteinExistence type="predicted"/>
<evidence type="ECO:0000313" key="3">
    <source>
        <dbReference type="Proteomes" id="UP000003561"/>
    </source>
</evidence>
<reference evidence="2 3" key="1">
    <citation type="submission" date="2009-02" db="EMBL/GenBank/DDBJ databases">
        <authorList>
            <person name="Fulton L."/>
            <person name="Clifton S."/>
            <person name="Fulton B."/>
            <person name="Xu J."/>
            <person name="Minx P."/>
            <person name="Pepin K.H."/>
            <person name="Johnson M."/>
            <person name="Bhonagiri V."/>
            <person name="Nash W.E."/>
            <person name="Mardis E.R."/>
            <person name="Wilson R.K."/>
        </authorList>
    </citation>
    <scope>NUCLEOTIDE SEQUENCE [LARGE SCALE GENOMIC DNA]</scope>
    <source>
        <strain evidence="2 3">DSM 16841</strain>
    </source>
</reference>
<name>C0FXZ5_9FIRM</name>
<sequence length="52" mass="5991">MKSLKTKVSITLDTDLIEVLKELAEQDDRSFSQYINLALKEYVKNQSTKKDA</sequence>